<keyword evidence="5" id="KW-1185">Reference proteome</keyword>
<dbReference type="AlphaFoldDB" id="A0A2R5F599"/>
<dbReference type="PANTHER" id="PTHR35089:SF1">
    <property type="entry name" value="CHAPERONE PROTEIN SKP"/>
    <property type="match status" value="1"/>
</dbReference>
<evidence type="ECO:0000256" key="2">
    <source>
        <dbReference type="PIRNR" id="PIRNR002094"/>
    </source>
</evidence>
<evidence type="ECO:0000256" key="3">
    <source>
        <dbReference type="SAM" id="SignalP"/>
    </source>
</evidence>
<name>A0A2R5F599_9PROT</name>
<comment type="similarity">
    <text evidence="2">Belongs to the skp family.</text>
</comment>
<dbReference type="SMART" id="SM00935">
    <property type="entry name" value="OmpH"/>
    <property type="match status" value="1"/>
</dbReference>
<dbReference type="Pfam" id="PF03938">
    <property type="entry name" value="OmpH"/>
    <property type="match status" value="1"/>
</dbReference>
<dbReference type="PIRSF" id="PIRSF002094">
    <property type="entry name" value="OMP26_Skp"/>
    <property type="match status" value="1"/>
</dbReference>
<accession>A0A2R5F599</accession>
<feature type="signal peptide" evidence="3">
    <location>
        <begin position="1"/>
        <end position="22"/>
    </location>
</feature>
<feature type="chain" id="PRO_5015306036" evidence="3">
    <location>
        <begin position="23"/>
        <end position="155"/>
    </location>
</feature>
<proteinExistence type="inferred from homology"/>
<dbReference type="PANTHER" id="PTHR35089">
    <property type="entry name" value="CHAPERONE PROTEIN SKP"/>
    <property type="match status" value="1"/>
</dbReference>
<dbReference type="InterPro" id="IPR005632">
    <property type="entry name" value="Chaperone_Skp"/>
</dbReference>
<dbReference type="Gene3D" id="3.30.910.20">
    <property type="entry name" value="Skp domain"/>
    <property type="match status" value="1"/>
</dbReference>
<gene>
    <name evidence="4" type="primary">hlpA</name>
    <name evidence="4" type="ORF">NMK_0647</name>
</gene>
<sequence>MNQFLKTLLAASLALSVFSATAADMKVGFVNVDRLLKNAPQTAEVGKKLEKEFSPRAAELDRLKKQISDQETAGKDASSLRLDFERKQRELNEDINIRKSEELATLQDRINKTINTIAESEGYDLVVYSGIVYANKRTDITDKVLKSLGAAPSSK</sequence>
<dbReference type="InterPro" id="IPR024930">
    <property type="entry name" value="Skp_dom_sf"/>
</dbReference>
<dbReference type="GO" id="GO:0051082">
    <property type="term" value="F:unfolded protein binding"/>
    <property type="evidence" value="ECO:0007669"/>
    <property type="project" value="InterPro"/>
</dbReference>
<evidence type="ECO:0000313" key="5">
    <source>
        <dbReference type="Proteomes" id="UP000245081"/>
    </source>
</evidence>
<dbReference type="RefSeq" id="WP_227871335.1">
    <property type="nucleotide sequence ID" value="NZ_BDOQ01000002.1"/>
</dbReference>
<organism evidence="4 5">
    <name type="scientific">Novimethylophilus kurashikiensis</name>
    <dbReference type="NCBI Taxonomy" id="1825523"/>
    <lineage>
        <taxon>Bacteria</taxon>
        <taxon>Pseudomonadati</taxon>
        <taxon>Pseudomonadota</taxon>
        <taxon>Betaproteobacteria</taxon>
        <taxon>Nitrosomonadales</taxon>
        <taxon>Methylophilaceae</taxon>
        <taxon>Novimethylophilus</taxon>
    </lineage>
</organism>
<evidence type="ECO:0000256" key="1">
    <source>
        <dbReference type="ARBA" id="ARBA00022729"/>
    </source>
</evidence>
<dbReference type="GO" id="GO:0050821">
    <property type="term" value="P:protein stabilization"/>
    <property type="evidence" value="ECO:0007669"/>
    <property type="project" value="TreeGrafter"/>
</dbReference>
<dbReference type="EMBL" id="BDOQ01000002">
    <property type="protein sequence ID" value="GBG13109.1"/>
    <property type="molecule type" value="Genomic_DNA"/>
</dbReference>
<evidence type="ECO:0000313" key="4">
    <source>
        <dbReference type="EMBL" id="GBG13109.1"/>
    </source>
</evidence>
<reference evidence="4 5" key="1">
    <citation type="journal article" date="2018" name="Environ. Microbiol.">
        <title>Isolation and genomic characterization of Novimethylophilus kurashikiensis gen. nov. sp. nov., a new lanthanide-dependent methylotrophic species of Methylophilaceae.</title>
        <authorList>
            <person name="Lv H."/>
            <person name="Sahin N."/>
            <person name="Tani A."/>
        </authorList>
    </citation>
    <scope>NUCLEOTIDE SEQUENCE [LARGE SCALE GENOMIC DNA]</scope>
    <source>
        <strain evidence="4 5">La2-4</strain>
    </source>
</reference>
<dbReference type="GO" id="GO:0005829">
    <property type="term" value="C:cytosol"/>
    <property type="evidence" value="ECO:0007669"/>
    <property type="project" value="TreeGrafter"/>
</dbReference>
<keyword evidence="1 3" id="KW-0732">Signal</keyword>
<dbReference type="Proteomes" id="UP000245081">
    <property type="component" value="Unassembled WGS sequence"/>
</dbReference>
<dbReference type="SUPFAM" id="SSF111384">
    <property type="entry name" value="OmpH-like"/>
    <property type="match status" value="1"/>
</dbReference>
<comment type="caution">
    <text evidence="4">The sequence shown here is derived from an EMBL/GenBank/DDBJ whole genome shotgun (WGS) entry which is preliminary data.</text>
</comment>
<protein>
    <submittedName>
        <fullName evidence="4">Outer membrane protein</fullName>
    </submittedName>
</protein>